<evidence type="ECO:0000313" key="4">
    <source>
        <dbReference type="Proteomes" id="UP000614982"/>
    </source>
</evidence>
<comment type="caution">
    <text evidence="2">The sequence shown here is derived from an EMBL/GenBank/DDBJ whole genome shotgun (WGS) entry which is preliminary data.</text>
</comment>
<dbReference type="EMBL" id="RBRY01000160">
    <property type="protein sequence ID" value="RMR51435.1"/>
    <property type="molecule type" value="Genomic_DNA"/>
</dbReference>
<dbReference type="OrthoDB" id="6943399at2"/>
<protein>
    <submittedName>
        <fullName evidence="2">Uncharacterized protein</fullName>
    </submittedName>
</protein>
<dbReference type="Proteomes" id="UP000278332">
    <property type="component" value="Unassembled WGS sequence"/>
</dbReference>
<dbReference type="EMBL" id="BLWA01000001">
    <property type="protein sequence ID" value="GFM90210.1"/>
    <property type="molecule type" value="Genomic_DNA"/>
</dbReference>
<sequence length="106" mass="12223">MNINNHPTIDELARLFAARKDTLDSHILWIEHSGEVHIDPMSPCTAESEFQENHPQMLACLKMFRRGQGYVGKKAAADTEFMKGLLQNLKDEWQNAKKQQRFVRVA</sequence>
<name>A0A3M4VHX8_PSECI</name>
<dbReference type="AlphaFoldDB" id="A0A3M4VHX8"/>
<proteinExistence type="predicted"/>
<dbReference type="RefSeq" id="WP_025259969.1">
    <property type="nucleotide sequence ID" value="NZ_BLVV01000015.1"/>
</dbReference>
<dbReference type="GeneID" id="45542401"/>
<evidence type="ECO:0000313" key="1">
    <source>
        <dbReference type="EMBL" id="GFM90210.1"/>
    </source>
</evidence>
<dbReference type="Proteomes" id="UP000614982">
    <property type="component" value="Unassembled WGS sequence"/>
</dbReference>
<evidence type="ECO:0000313" key="3">
    <source>
        <dbReference type="Proteomes" id="UP000278332"/>
    </source>
</evidence>
<accession>A0A3M4VHX8</accession>
<keyword evidence="4" id="KW-1185">Reference proteome</keyword>
<evidence type="ECO:0000313" key="2">
    <source>
        <dbReference type="EMBL" id="RMR51435.1"/>
    </source>
</evidence>
<reference evidence="2 3" key="1">
    <citation type="submission" date="2018-08" db="EMBL/GenBank/DDBJ databases">
        <title>Recombination of ecologically and evolutionarily significant loci maintains genetic cohesion in the Pseudomonas syringae species complex.</title>
        <authorList>
            <person name="Dillon M."/>
            <person name="Thakur S."/>
            <person name="Almeida R.N.D."/>
            <person name="Weir B.S."/>
            <person name="Guttman D.S."/>
        </authorList>
    </citation>
    <scope>NUCLEOTIDE SEQUENCE [LARGE SCALE GENOMIC DNA]</scope>
    <source>
        <strain evidence="2 3">ICMP 6917</strain>
    </source>
</reference>
<gene>
    <name evidence="2" type="ORF">ALP84_01689</name>
    <name evidence="1" type="ORF">PSCICP_01820</name>
</gene>
<organism evidence="2 3">
    <name type="scientific">Pseudomonas cichorii</name>
    <dbReference type="NCBI Taxonomy" id="36746"/>
    <lineage>
        <taxon>Bacteria</taxon>
        <taxon>Pseudomonadati</taxon>
        <taxon>Pseudomonadota</taxon>
        <taxon>Gammaproteobacteria</taxon>
        <taxon>Pseudomonadales</taxon>
        <taxon>Pseudomonadaceae</taxon>
        <taxon>Pseudomonas</taxon>
    </lineage>
</organism>
<reference evidence="1 4" key="2">
    <citation type="submission" date="2020-05" db="EMBL/GenBank/DDBJ databases">
        <title>Genetic diversity of Pseudomonas cichorii.</title>
        <authorList>
            <person name="Tani S."/>
            <person name="Yagi H."/>
            <person name="Hashimoto S."/>
            <person name="Iiyama K."/>
            <person name="Furuya N."/>
        </authorList>
    </citation>
    <scope>NUCLEOTIDE SEQUENCE [LARGE SCALE GENOMIC DNA]</scope>
    <source>
        <strain evidence="1 4">LMG 2162</strain>
    </source>
</reference>